<proteinExistence type="predicted"/>
<feature type="signal peptide" evidence="1">
    <location>
        <begin position="1"/>
        <end position="17"/>
    </location>
</feature>
<dbReference type="InterPro" id="IPR007110">
    <property type="entry name" value="Ig-like_dom"/>
</dbReference>
<dbReference type="Pfam" id="PF07686">
    <property type="entry name" value="V-set"/>
    <property type="match status" value="1"/>
</dbReference>
<dbReference type="SMART" id="SM00409">
    <property type="entry name" value="IG"/>
    <property type="match status" value="2"/>
</dbReference>
<dbReference type="InterPro" id="IPR013783">
    <property type="entry name" value="Ig-like_fold"/>
</dbReference>
<dbReference type="InterPro" id="IPR036179">
    <property type="entry name" value="Ig-like_dom_sf"/>
</dbReference>
<gene>
    <name evidence="3" type="ORF">Ciccas_014576</name>
</gene>
<evidence type="ECO:0000313" key="4">
    <source>
        <dbReference type="Proteomes" id="UP001626550"/>
    </source>
</evidence>
<comment type="caution">
    <text evidence="3">The sequence shown here is derived from an EMBL/GenBank/DDBJ whole genome shotgun (WGS) entry which is preliminary data.</text>
</comment>
<dbReference type="InterPro" id="IPR013106">
    <property type="entry name" value="Ig_V-set"/>
</dbReference>
<feature type="domain" description="Ig-like" evidence="2">
    <location>
        <begin position="13"/>
        <end position="123"/>
    </location>
</feature>
<dbReference type="InterPro" id="IPR003599">
    <property type="entry name" value="Ig_sub"/>
</dbReference>
<keyword evidence="4" id="KW-1185">Reference proteome</keyword>
<dbReference type="CDD" id="cd00096">
    <property type="entry name" value="Ig"/>
    <property type="match status" value="1"/>
</dbReference>
<evidence type="ECO:0000256" key="1">
    <source>
        <dbReference type="SAM" id="SignalP"/>
    </source>
</evidence>
<sequence length="244" mass="27682">MRIVWLVLGLLSPVAESRQEEMEVLKGTEAVLQCEIPDILKNEPEMLKSLHEKGFVTWMREPRQILTRGFLVVSKSQQYSTYFPVSGDAIQLKISYVDPSNSGVYLCRISMGDNVFSSRIRLKVLVESFVSDSQTLTLVVDEFSDLTAFCPIDGTPTPTVQWFFTKLGSQKRLSLKDYLTYLQVHSDFGRKSPTGPSYVLIKNATRHLNGMLHCEGDNKIGLAKNYTFFTRIRCQSLISPHLSF</sequence>
<name>A0ABD2PIW0_9PLAT</name>
<dbReference type="EMBL" id="JBJKFK010008986">
    <property type="protein sequence ID" value="KAL3306925.1"/>
    <property type="molecule type" value="Genomic_DNA"/>
</dbReference>
<organism evidence="3 4">
    <name type="scientific">Cichlidogyrus casuarinus</name>
    <dbReference type="NCBI Taxonomy" id="1844966"/>
    <lineage>
        <taxon>Eukaryota</taxon>
        <taxon>Metazoa</taxon>
        <taxon>Spiralia</taxon>
        <taxon>Lophotrochozoa</taxon>
        <taxon>Platyhelminthes</taxon>
        <taxon>Monogenea</taxon>
        <taxon>Monopisthocotylea</taxon>
        <taxon>Dactylogyridea</taxon>
        <taxon>Ancyrocephalidae</taxon>
        <taxon>Cichlidogyrus</taxon>
    </lineage>
</organism>
<keyword evidence="1" id="KW-0732">Signal</keyword>
<evidence type="ECO:0000259" key="2">
    <source>
        <dbReference type="PROSITE" id="PS50835"/>
    </source>
</evidence>
<protein>
    <recommendedName>
        <fullName evidence="2">Ig-like domain-containing protein</fullName>
    </recommendedName>
</protein>
<reference evidence="3 4" key="1">
    <citation type="submission" date="2024-11" db="EMBL/GenBank/DDBJ databases">
        <title>Adaptive evolution of stress response genes in parasites aligns with host niche diversity.</title>
        <authorList>
            <person name="Hahn C."/>
            <person name="Resl P."/>
        </authorList>
    </citation>
    <scope>NUCLEOTIDE SEQUENCE [LARGE SCALE GENOMIC DNA]</scope>
    <source>
        <strain evidence="3">EGGRZ-B1_66</strain>
        <tissue evidence="3">Body</tissue>
    </source>
</reference>
<dbReference type="AlphaFoldDB" id="A0ABD2PIW0"/>
<evidence type="ECO:0000313" key="3">
    <source>
        <dbReference type="EMBL" id="KAL3306925.1"/>
    </source>
</evidence>
<dbReference type="Proteomes" id="UP001626550">
    <property type="component" value="Unassembled WGS sequence"/>
</dbReference>
<dbReference type="PROSITE" id="PS50835">
    <property type="entry name" value="IG_LIKE"/>
    <property type="match status" value="1"/>
</dbReference>
<dbReference type="SUPFAM" id="SSF48726">
    <property type="entry name" value="Immunoglobulin"/>
    <property type="match status" value="2"/>
</dbReference>
<feature type="chain" id="PRO_5044793704" description="Ig-like domain-containing protein" evidence="1">
    <location>
        <begin position="18"/>
        <end position="244"/>
    </location>
</feature>
<dbReference type="Gene3D" id="2.60.40.10">
    <property type="entry name" value="Immunoglobulins"/>
    <property type="match status" value="2"/>
</dbReference>
<accession>A0ABD2PIW0</accession>